<dbReference type="Gene3D" id="3.40.710.10">
    <property type="entry name" value="DD-peptidase/beta-lactamase superfamily"/>
    <property type="match status" value="1"/>
</dbReference>
<dbReference type="RefSeq" id="WP_188541227.1">
    <property type="nucleotide sequence ID" value="NZ_BMFT01000002.1"/>
</dbReference>
<dbReference type="EMBL" id="BMFT01000002">
    <property type="protein sequence ID" value="GGH31890.1"/>
    <property type="molecule type" value="Genomic_DNA"/>
</dbReference>
<gene>
    <name evidence="3" type="ORF">GCM10008013_35930</name>
</gene>
<name>A0ABQ1YPQ9_9BACL</name>
<feature type="domain" description="Beta-lactamase-related" evidence="2">
    <location>
        <begin position="68"/>
        <end position="347"/>
    </location>
</feature>
<dbReference type="InterPro" id="IPR001466">
    <property type="entry name" value="Beta-lactam-related"/>
</dbReference>
<sequence length="360" mass="40296">MRKLKWITVFILLMAMIVTGCMYNGPKNSIGSMGQNEGKAFVWPESTPSEQGMNQERLTQAEEQILSNHRRIDSLLIIKNGYLVYEKYFNGKSGEMTTGVFSITKSIISALTGIAIEQGYITGTDQKLSSVLTEMSKQSDSQKMNITIHDALTLSGGLASVDDDFENWIQSPDYLQFAMDKPMVSDPGTVFKYSTGLPHMLSVILTRTTGMSTKEYADQNLFGPLDIVNYQWQQDSTGMYNGGTNLSMLPRDMAKLGYLYLQHGKWRGEQIIPEAWVDESTRKQINVDADNDYGYLFWLKMMSDGQGNKISAYEAVGYGGQHIRVIPELNTVVVITSNIASSEVSDPNELMEKYILPALR</sequence>
<keyword evidence="4" id="KW-1185">Reference proteome</keyword>
<evidence type="ECO:0000259" key="2">
    <source>
        <dbReference type="Pfam" id="PF00144"/>
    </source>
</evidence>
<comment type="caution">
    <text evidence="3">The sequence shown here is derived from an EMBL/GenBank/DDBJ whole genome shotgun (WGS) entry which is preliminary data.</text>
</comment>
<evidence type="ECO:0000313" key="4">
    <source>
        <dbReference type="Proteomes" id="UP000659344"/>
    </source>
</evidence>
<dbReference type="PANTHER" id="PTHR43283">
    <property type="entry name" value="BETA-LACTAMASE-RELATED"/>
    <property type="match status" value="1"/>
</dbReference>
<keyword evidence="1" id="KW-0472">Membrane</keyword>
<evidence type="ECO:0000313" key="3">
    <source>
        <dbReference type="EMBL" id="GGH31890.1"/>
    </source>
</evidence>
<dbReference type="InterPro" id="IPR050789">
    <property type="entry name" value="Diverse_Enzym_Activities"/>
</dbReference>
<protein>
    <submittedName>
        <fullName evidence="3">Penicillin-binding protein</fullName>
    </submittedName>
</protein>
<dbReference type="SUPFAM" id="SSF56601">
    <property type="entry name" value="beta-lactamase/transpeptidase-like"/>
    <property type="match status" value="1"/>
</dbReference>
<organism evidence="3 4">
    <name type="scientific">Paenibacillus segetis</name>
    <dbReference type="NCBI Taxonomy" id="1325360"/>
    <lineage>
        <taxon>Bacteria</taxon>
        <taxon>Bacillati</taxon>
        <taxon>Bacillota</taxon>
        <taxon>Bacilli</taxon>
        <taxon>Bacillales</taxon>
        <taxon>Paenibacillaceae</taxon>
        <taxon>Paenibacillus</taxon>
    </lineage>
</organism>
<accession>A0ABQ1YPQ9</accession>
<reference evidence="4" key="1">
    <citation type="journal article" date="2019" name="Int. J. Syst. Evol. Microbiol.">
        <title>The Global Catalogue of Microorganisms (GCM) 10K type strain sequencing project: providing services to taxonomists for standard genome sequencing and annotation.</title>
        <authorList>
            <consortium name="The Broad Institute Genomics Platform"/>
            <consortium name="The Broad Institute Genome Sequencing Center for Infectious Disease"/>
            <person name="Wu L."/>
            <person name="Ma J."/>
        </authorList>
    </citation>
    <scope>NUCLEOTIDE SEQUENCE [LARGE SCALE GENOMIC DNA]</scope>
    <source>
        <strain evidence="4">CGMCC 1.12769</strain>
    </source>
</reference>
<keyword evidence="1" id="KW-1133">Transmembrane helix</keyword>
<dbReference type="Proteomes" id="UP000659344">
    <property type="component" value="Unassembled WGS sequence"/>
</dbReference>
<proteinExistence type="predicted"/>
<evidence type="ECO:0000256" key="1">
    <source>
        <dbReference type="SAM" id="Phobius"/>
    </source>
</evidence>
<dbReference type="PANTHER" id="PTHR43283:SF7">
    <property type="entry name" value="BETA-LACTAMASE-RELATED DOMAIN-CONTAINING PROTEIN"/>
    <property type="match status" value="1"/>
</dbReference>
<dbReference type="Pfam" id="PF00144">
    <property type="entry name" value="Beta-lactamase"/>
    <property type="match status" value="1"/>
</dbReference>
<dbReference type="PROSITE" id="PS51257">
    <property type="entry name" value="PROKAR_LIPOPROTEIN"/>
    <property type="match status" value="1"/>
</dbReference>
<dbReference type="InterPro" id="IPR012338">
    <property type="entry name" value="Beta-lactam/transpept-like"/>
</dbReference>
<keyword evidence="1" id="KW-0812">Transmembrane</keyword>
<feature type="transmembrane region" description="Helical" evidence="1">
    <location>
        <begin position="6"/>
        <end position="25"/>
    </location>
</feature>